<evidence type="ECO:0000256" key="1">
    <source>
        <dbReference type="ARBA" id="ARBA00005593"/>
    </source>
</evidence>
<comment type="similarity">
    <text evidence="1">Belongs to the Rab GDI family.</text>
</comment>
<feature type="compositionally biased region" description="Acidic residues" evidence="2">
    <location>
        <begin position="533"/>
        <end position="542"/>
    </location>
</feature>
<dbReference type="Gene3D" id="3.30.519.10">
    <property type="entry name" value="Guanine Nucleotide Dissociation Inhibitor, domain 2"/>
    <property type="match status" value="1"/>
</dbReference>
<dbReference type="PRINTS" id="PR00891">
    <property type="entry name" value="RABGDIREP"/>
</dbReference>
<comment type="caution">
    <text evidence="3">The sequence shown here is derived from an EMBL/GenBank/DDBJ whole genome shotgun (WGS) entry which is preliminary data.</text>
</comment>
<dbReference type="RefSeq" id="XP_001837328.1">
    <property type="nucleotide sequence ID" value="XM_001837276.2"/>
</dbReference>
<dbReference type="VEuPathDB" id="FungiDB:CC1G_00464"/>
<dbReference type="InterPro" id="IPR018203">
    <property type="entry name" value="GDP_dissociation_inhibitor"/>
</dbReference>
<dbReference type="GeneID" id="6013885"/>
<dbReference type="STRING" id="240176.A8NY12"/>
<dbReference type="PANTHER" id="PTHR11787:SF4">
    <property type="entry name" value="CHM, RAB ESCORT PROTEIN 1"/>
    <property type="match status" value="1"/>
</dbReference>
<dbReference type="SUPFAM" id="SSF51905">
    <property type="entry name" value="FAD/NAD(P)-binding domain"/>
    <property type="match status" value="1"/>
</dbReference>
<dbReference type="GO" id="GO:0007264">
    <property type="term" value="P:small GTPase-mediated signal transduction"/>
    <property type="evidence" value="ECO:0007669"/>
    <property type="project" value="InterPro"/>
</dbReference>
<dbReference type="AlphaFoldDB" id="A8NY12"/>
<dbReference type="GO" id="GO:0005968">
    <property type="term" value="C:Rab-protein geranylgeranyltransferase complex"/>
    <property type="evidence" value="ECO:0007669"/>
    <property type="project" value="TreeGrafter"/>
</dbReference>
<dbReference type="FunFam" id="1.10.405.10:FF:000003">
    <property type="entry name" value="Rab proteins geranylgeranyltransferase component A"/>
    <property type="match status" value="1"/>
</dbReference>
<dbReference type="OMA" id="FKVAHVD"/>
<feature type="region of interest" description="Disordered" evidence="2">
    <location>
        <begin position="521"/>
        <end position="542"/>
    </location>
</feature>
<sequence>MSNNEEGLFDVVILGTGLTESIIAAALSKANYKVAHIDKNQYYGDNEATLSQDELLSWGEAVNQGRHPKFSGFTGTSVTLPYSRQYSICLRPAILPALGPLISSLIGSGVAKYSGFRLLDSVSIYSPDGTVKSVPGSKEDIFNNKDISLIEKRRLMRFLTFAAGEFEEKPELQDKEEAPFIDFLKSTFTLSDSIASVIAYSLAHCSTPKEPTLQSLLRLRSYLRSIGRYGPSPFLIGHYGGIGDISQGFCRAAAVSGGVYVLGRPVLASNFTTSTDKYPITFTLDDFPEPLHCKLVVSLDENSPPGLEVPVLRVKSSNQPPSPIVQVARGIVIIDKPLRFRHLQTELSPFSAEGEAATPSQDSPPTSIPPVDAALLVFPPTSIPGGSTTHTAIAHITGEASLSTPKGKWIVYFLLPLDSLTSDSAESHIRPYVDALLSLPSNRHDAAIEPLSYAFFFENVEHHRPSKESEASQTELARHLIVPPLNYSTFPDFPDNATRDAEAVFRTAMRSLRSLEDNGEVTEDIEFWPPIEPNDEDSDDDS</sequence>
<evidence type="ECO:0000256" key="2">
    <source>
        <dbReference type="SAM" id="MobiDB-lite"/>
    </source>
</evidence>
<reference evidence="3 4" key="1">
    <citation type="journal article" date="2010" name="Proc. Natl. Acad. Sci. U.S.A.">
        <title>Insights into evolution of multicellular fungi from the assembled chromosomes of the mushroom Coprinopsis cinerea (Coprinus cinereus).</title>
        <authorList>
            <person name="Stajich J.E."/>
            <person name="Wilke S.K."/>
            <person name="Ahren D."/>
            <person name="Au C.H."/>
            <person name="Birren B.W."/>
            <person name="Borodovsky M."/>
            <person name="Burns C."/>
            <person name="Canback B."/>
            <person name="Casselton L.A."/>
            <person name="Cheng C.K."/>
            <person name="Deng J."/>
            <person name="Dietrich F.S."/>
            <person name="Fargo D.C."/>
            <person name="Farman M.L."/>
            <person name="Gathman A.C."/>
            <person name="Goldberg J."/>
            <person name="Guigo R."/>
            <person name="Hoegger P.J."/>
            <person name="Hooker J.B."/>
            <person name="Huggins A."/>
            <person name="James T.Y."/>
            <person name="Kamada T."/>
            <person name="Kilaru S."/>
            <person name="Kodira C."/>
            <person name="Kues U."/>
            <person name="Kupfer D."/>
            <person name="Kwan H.S."/>
            <person name="Lomsadze A."/>
            <person name="Li W."/>
            <person name="Lilly W.W."/>
            <person name="Ma L.J."/>
            <person name="Mackey A.J."/>
            <person name="Manning G."/>
            <person name="Martin F."/>
            <person name="Muraguchi H."/>
            <person name="Natvig D.O."/>
            <person name="Palmerini H."/>
            <person name="Ramesh M.A."/>
            <person name="Rehmeyer C.J."/>
            <person name="Roe B.A."/>
            <person name="Shenoy N."/>
            <person name="Stanke M."/>
            <person name="Ter-Hovhannisyan V."/>
            <person name="Tunlid A."/>
            <person name="Velagapudi R."/>
            <person name="Vision T.J."/>
            <person name="Zeng Q."/>
            <person name="Zolan M.E."/>
            <person name="Pukkila P.J."/>
        </authorList>
    </citation>
    <scope>NUCLEOTIDE SEQUENCE [LARGE SCALE GENOMIC DNA]</scope>
    <source>
        <strain evidence="4">Okayama-7 / 130 / ATCC MYA-4618 / FGSC 9003</strain>
    </source>
</reference>
<dbReference type="eggNOG" id="KOG1439">
    <property type="taxonomic scope" value="Eukaryota"/>
</dbReference>
<dbReference type="GO" id="GO:0005829">
    <property type="term" value="C:cytosol"/>
    <property type="evidence" value="ECO:0007669"/>
    <property type="project" value="TreeGrafter"/>
</dbReference>
<gene>
    <name evidence="3" type="ORF">CC1G_00464</name>
</gene>
<protein>
    <submittedName>
        <fullName evidence="3">Rab escort protein</fullName>
    </submittedName>
</protein>
<proteinExistence type="inferred from homology"/>
<evidence type="ECO:0000313" key="3">
    <source>
        <dbReference type="EMBL" id="EAU84945.1"/>
    </source>
</evidence>
<organism evidence="3 4">
    <name type="scientific">Coprinopsis cinerea (strain Okayama-7 / 130 / ATCC MYA-4618 / FGSC 9003)</name>
    <name type="common">Inky cap fungus</name>
    <name type="synonym">Hormographiella aspergillata</name>
    <dbReference type="NCBI Taxonomy" id="240176"/>
    <lineage>
        <taxon>Eukaryota</taxon>
        <taxon>Fungi</taxon>
        <taxon>Dikarya</taxon>
        <taxon>Basidiomycota</taxon>
        <taxon>Agaricomycotina</taxon>
        <taxon>Agaricomycetes</taxon>
        <taxon>Agaricomycetidae</taxon>
        <taxon>Agaricales</taxon>
        <taxon>Agaricineae</taxon>
        <taxon>Psathyrellaceae</taxon>
        <taxon>Coprinopsis</taxon>
    </lineage>
</organism>
<dbReference type="EMBL" id="AACS02000005">
    <property type="protein sequence ID" value="EAU84945.1"/>
    <property type="molecule type" value="Genomic_DNA"/>
</dbReference>
<dbReference type="Pfam" id="PF00996">
    <property type="entry name" value="GDI"/>
    <property type="match status" value="1"/>
</dbReference>
<dbReference type="Gene3D" id="3.50.50.60">
    <property type="entry name" value="FAD/NAD(P)-binding domain"/>
    <property type="match status" value="2"/>
</dbReference>
<evidence type="ECO:0000313" key="4">
    <source>
        <dbReference type="Proteomes" id="UP000001861"/>
    </source>
</evidence>
<keyword evidence="4" id="KW-1185">Reference proteome</keyword>
<dbReference type="KEGG" id="cci:CC1G_00464"/>
<name>A8NY12_COPC7</name>
<dbReference type="Proteomes" id="UP000001861">
    <property type="component" value="Unassembled WGS sequence"/>
</dbReference>
<dbReference type="GO" id="GO:0005634">
    <property type="term" value="C:nucleus"/>
    <property type="evidence" value="ECO:0007669"/>
    <property type="project" value="TreeGrafter"/>
</dbReference>
<dbReference type="InParanoid" id="A8NY12"/>
<accession>A8NY12</accession>
<dbReference type="PANTHER" id="PTHR11787">
    <property type="entry name" value="RAB GDP-DISSOCIATION INHIBITOR"/>
    <property type="match status" value="1"/>
</dbReference>
<dbReference type="InterPro" id="IPR036188">
    <property type="entry name" value="FAD/NAD-bd_sf"/>
</dbReference>
<dbReference type="GO" id="GO:0016192">
    <property type="term" value="P:vesicle-mediated transport"/>
    <property type="evidence" value="ECO:0007669"/>
    <property type="project" value="TreeGrafter"/>
</dbReference>
<dbReference type="GO" id="GO:0005092">
    <property type="term" value="F:GDP-dissociation inhibitor activity"/>
    <property type="evidence" value="ECO:0007669"/>
    <property type="project" value="InterPro"/>
</dbReference>
<dbReference type="OrthoDB" id="9446342at2759"/>